<name>A0ABT7NQ39_9SPHI</name>
<evidence type="ECO:0000256" key="3">
    <source>
        <dbReference type="ARBA" id="ARBA00022452"/>
    </source>
</evidence>
<evidence type="ECO:0000256" key="6">
    <source>
        <dbReference type="ARBA" id="ARBA00023136"/>
    </source>
</evidence>
<dbReference type="PANTHER" id="PTHR30069">
    <property type="entry name" value="TONB-DEPENDENT OUTER MEMBRANE RECEPTOR"/>
    <property type="match status" value="1"/>
</dbReference>
<keyword evidence="3 8" id="KW-1134">Transmembrane beta strand</keyword>
<dbReference type="InterPro" id="IPR012910">
    <property type="entry name" value="Plug_dom"/>
</dbReference>
<dbReference type="Gene3D" id="2.40.170.20">
    <property type="entry name" value="TonB-dependent receptor, beta-barrel domain"/>
    <property type="match status" value="1"/>
</dbReference>
<evidence type="ECO:0000256" key="8">
    <source>
        <dbReference type="PROSITE-ProRule" id="PRU01360"/>
    </source>
</evidence>
<keyword evidence="6 8" id="KW-0472">Membrane</keyword>
<dbReference type="InterPro" id="IPR039426">
    <property type="entry name" value="TonB-dep_rcpt-like"/>
</dbReference>
<dbReference type="InterPro" id="IPR036942">
    <property type="entry name" value="Beta-barrel_TonB_sf"/>
</dbReference>
<dbReference type="Pfam" id="PF13715">
    <property type="entry name" value="CarbopepD_reg_2"/>
    <property type="match status" value="1"/>
</dbReference>
<feature type="chain" id="PRO_5045369497" evidence="9">
    <location>
        <begin position="25"/>
        <end position="1027"/>
    </location>
</feature>
<dbReference type="NCBIfam" id="TIGR04057">
    <property type="entry name" value="SusC_RagA_signa"/>
    <property type="match status" value="1"/>
</dbReference>
<keyword evidence="4 8" id="KW-0812">Transmembrane</keyword>
<dbReference type="PROSITE" id="PS52016">
    <property type="entry name" value="TONB_DEPENDENT_REC_3"/>
    <property type="match status" value="1"/>
</dbReference>
<gene>
    <name evidence="11" type="ORF">HX018_12440</name>
</gene>
<dbReference type="Proteomes" id="UP001170954">
    <property type="component" value="Unassembled WGS sequence"/>
</dbReference>
<comment type="subcellular location">
    <subcellularLocation>
        <location evidence="1 8">Cell outer membrane</location>
        <topology evidence="1 8">Multi-pass membrane protein</topology>
    </subcellularLocation>
</comment>
<dbReference type="InterPro" id="IPR037066">
    <property type="entry name" value="Plug_dom_sf"/>
</dbReference>
<dbReference type="PANTHER" id="PTHR30069:SF29">
    <property type="entry name" value="HEMOGLOBIN AND HEMOGLOBIN-HAPTOGLOBIN-BINDING PROTEIN 1-RELATED"/>
    <property type="match status" value="1"/>
</dbReference>
<keyword evidence="12" id="KW-1185">Reference proteome</keyword>
<feature type="domain" description="TonB-dependent receptor plug" evidence="10">
    <location>
        <begin position="115"/>
        <end position="246"/>
    </location>
</feature>
<comment type="similarity">
    <text evidence="8">Belongs to the TonB-dependent receptor family.</text>
</comment>
<feature type="signal peptide" evidence="9">
    <location>
        <begin position="1"/>
        <end position="24"/>
    </location>
</feature>
<dbReference type="SUPFAM" id="SSF56935">
    <property type="entry name" value="Porins"/>
    <property type="match status" value="1"/>
</dbReference>
<comment type="caution">
    <text evidence="11">The sequence shown here is derived from an EMBL/GenBank/DDBJ whole genome shotgun (WGS) entry which is preliminary data.</text>
</comment>
<evidence type="ECO:0000313" key="12">
    <source>
        <dbReference type="Proteomes" id="UP001170954"/>
    </source>
</evidence>
<dbReference type="Gene3D" id="2.170.130.10">
    <property type="entry name" value="TonB-dependent receptor, plug domain"/>
    <property type="match status" value="1"/>
</dbReference>
<dbReference type="SUPFAM" id="SSF49464">
    <property type="entry name" value="Carboxypeptidase regulatory domain-like"/>
    <property type="match status" value="1"/>
</dbReference>
<dbReference type="Pfam" id="PF07715">
    <property type="entry name" value="Plug"/>
    <property type="match status" value="1"/>
</dbReference>
<proteinExistence type="inferred from homology"/>
<keyword evidence="2 8" id="KW-0813">Transport</keyword>
<keyword evidence="7 8" id="KW-0998">Cell outer membrane</keyword>
<evidence type="ECO:0000259" key="10">
    <source>
        <dbReference type="Pfam" id="PF07715"/>
    </source>
</evidence>
<evidence type="ECO:0000256" key="1">
    <source>
        <dbReference type="ARBA" id="ARBA00004571"/>
    </source>
</evidence>
<evidence type="ECO:0000256" key="7">
    <source>
        <dbReference type="ARBA" id="ARBA00023237"/>
    </source>
</evidence>
<reference evidence="11" key="2">
    <citation type="journal article" date="2022" name="Sci. Total Environ.">
        <title>Prevalence, transmission, and molecular epidemiology of tet(X)-positive bacteria among humans, animals, and environmental niches in China: An epidemiological, and genomic-based study.</title>
        <authorList>
            <person name="Dong N."/>
            <person name="Zeng Y."/>
            <person name="Cai C."/>
            <person name="Sun C."/>
            <person name="Lu J."/>
            <person name="Liu C."/>
            <person name="Zhou H."/>
            <person name="Sun Q."/>
            <person name="Shu L."/>
            <person name="Wang H."/>
            <person name="Wang Y."/>
            <person name="Wang S."/>
            <person name="Wu C."/>
            <person name="Chan E.W."/>
            <person name="Chen G."/>
            <person name="Shen Z."/>
            <person name="Chen S."/>
            <person name="Zhang R."/>
        </authorList>
    </citation>
    <scope>NUCLEOTIDE SEQUENCE</scope>
    <source>
        <strain evidence="11">R1692</strain>
    </source>
</reference>
<dbReference type="InterPro" id="IPR023997">
    <property type="entry name" value="TonB-dep_OMP_SusC/RagA_CS"/>
</dbReference>
<dbReference type="EMBL" id="JACAGK010000035">
    <property type="protein sequence ID" value="MDM1049043.1"/>
    <property type="molecule type" value="Genomic_DNA"/>
</dbReference>
<sequence length="1027" mass="112375">MSNFYLKCCSLSLVMLLSITTIFAQQAVTGRVTDGNTGVAGVSVTVVGTTRGGQTDANGNYSVDANNGKKLRFSIVGYTTQIITVSARTHNVTLQADDTSIDEVVVTAMGIKREKKSLGYSFQEVKGEQLTDAKETNISNALVGKVAGLQVIKGSAGPASSTKITLRGNNSLAGDNQPLIIVDGVPMNNFLGSKGGNGLANNDFWNPGTDMGNGLGDINPEDIESMSVLKSGAASALYGSRAGNGAIVITTKSGRAQKGTGITYSSTLGLETLFTLPKLQNSFAQGKDGVFDNLQLYSWGPEMGSTYQAYDNIQDFFKTGVNHTQNISFQQQYENTSVYTSATYLNDQSKIPGSSLERLNLMSRVTSNFGENKRWSTDVKVQYMNNNAVNRPTSGQNNGNAYSTLFTMPRSLSILDYKNPLTNTGKMFWYGTTNSINPYWLAEYQQNNDVRNRYMMNANIKYKLTDWLDAEARTGMDSYVTRFDNRTYGGSPMAANGKYANGKTEFAERNYTLALHARKDELGGSKWGLSGSLFGQIMKSNETMLNVNAGELEVPNFFSVQNGVGNPAVDQLNNRKQINSIYATAEVNYDGFWFLTLTGREDWSSTLLDPFFYPSVSTSFVISDMIRKRGGNLPEFISFLKVRGSYAEVGNDTRPYQLYNSYSVGKDPNGNAVGSYDDVKFNPALVNELIKALEFGFDTRLFNSRLGLDFAWYKNNATNQIIEVPMDPMSGFRAELINAGNIQNTGFEIALDGQILQSDAGLNWNSSVNFSKNTNKIIELTDEITNYTLGGFDNLAVRANAGELYGNIYGTKYRRVEDAASPFYGQKILDGNGLPQTTDAVLLGNQAPKALVGWINSFSYKNIGLSFQIDGRFGGEFFSGTNLNLQRNGVADITAPGGKREDFVVDGVVADGNGYKENTKSVSHQQYWDRVTNSGNLGVGEENIYDATNIRLRNITLSYNLPSSVLKSNVLQRAKIAFTVNNAWMIKSYANGIDPESVFSINSNATGFENFSTPTSRSFFINLTLGF</sequence>
<accession>A0ABT7NQ39</accession>
<keyword evidence="5 9" id="KW-0732">Signal</keyword>
<dbReference type="NCBIfam" id="TIGR04056">
    <property type="entry name" value="OMP_RagA_SusC"/>
    <property type="match status" value="1"/>
</dbReference>
<reference evidence="11" key="1">
    <citation type="submission" date="2020-06" db="EMBL/GenBank/DDBJ databases">
        <authorList>
            <person name="Dong N."/>
        </authorList>
    </citation>
    <scope>NUCLEOTIDE SEQUENCE</scope>
    <source>
        <strain evidence="11">R1692</strain>
    </source>
</reference>
<evidence type="ECO:0000313" key="11">
    <source>
        <dbReference type="EMBL" id="MDM1049043.1"/>
    </source>
</evidence>
<evidence type="ECO:0000256" key="2">
    <source>
        <dbReference type="ARBA" id="ARBA00022448"/>
    </source>
</evidence>
<dbReference type="RefSeq" id="WP_286651629.1">
    <property type="nucleotide sequence ID" value="NZ_JACAGK010000035.1"/>
</dbReference>
<dbReference type="InterPro" id="IPR008969">
    <property type="entry name" value="CarboxyPept-like_regulatory"/>
</dbReference>
<evidence type="ECO:0000256" key="4">
    <source>
        <dbReference type="ARBA" id="ARBA00022692"/>
    </source>
</evidence>
<protein>
    <submittedName>
        <fullName evidence="11">SusC/RagA family TonB-linked outer membrane protein</fullName>
    </submittedName>
</protein>
<dbReference type="Gene3D" id="2.60.40.1120">
    <property type="entry name" value="Carboxypeptidase-like, regulatory domain"/>
    <property type="match status" value="1"/>
</dbReference>
<dbReference type="InterPro" id="IPR023996">
    <property type="entry name" value="TonB-dep_OMP_SusC/RagA"/>
</dbReference>
<organism evidence="11 12">
    <name type="scientific">Sphingobacterium hotanense</name>
    <dbReference type="NCBI Taxonomy" id="649196"/>
    <lineage>
        <taxon>Bacteria</taxon>
        <taxon>Pseudomonadati</taxon>
        <taxon>Bacteroidota</taxon>
        <taxon>Sphingobacteriia</taxon>
        <taxon>Sphingobacteriales</taxon>
        <taxon>Sphingobacteriaceae</taxon>
        <taxon>Sphingobacterium</taxon>
    </lineage>
</organism>
<evidence type="ECO:0000256" key="5">
    <source>
        <dbReference type="ARBA" id="ARBA00022729"/>
    </source>
</evidence>
<evidence type="ECO:0000256" key="9">
    <source>
        <dbReference type="SAM" id="SignalP"/>
    </source>
</evidence>